<protein>
    <submittedName>
        <fullName evidence="2">IS3 family transposase</fullName>
    </submittedName>
</protein>
<dbReference type="Pfam" id="PF00665">
    <property type="entry name" value="rve"/>
    <property type="match status" value="1"/>
</dbReference>
<accession>A0A4Q9H1X5</accession>
<dbReference type="PANTHER" id="PTHR46889">
    <property type="entry name" value="TRANSPOSASE INSF FOR INSERTION SEQUENCE IS3B-RELATED"/>
    <property type="match status" value="1"/>
</dbReference>
<dbReference type="OrthoDB" id="5365969at2"/>
<dbReference type="InterPro" id="IPR036397">
    <property type="entry name" value="RNaseH_sf"/>
</dbReference>
<gene>
    <name evidence="2" type="ORF">EYS42_16645</name>
</gene>
<evidence type="ECO:0000259" key="1">
    <source>
        <dbReference type="PROSITE" id="PS50994"/>
    </source>
</evidence>
<dbReference type="GO" id="GO:0003676">
    <property type="term" value="F:nucleic acid binding"/>
    <property type="evidence" value="ECO:0007669"/>
    <property type="project" value="InterPro"/>
</dbReference>
<dbReference type="GO" id="GO:0015074">
    <property type="term" value="P:DNA integration"/>
    <property type="evidence" value="ECO:0007669"/>
    <property type="project" value="InterPro"/>
</dbReference>
<dbReference type="EMBL" id="SIXI01000011">
    <property type="protein sequence ID" value="TBO27596.1"/>
    <property type="molecule type" value="Genomic_DNA"/>
</dbReference>
<dbReference type="Proteomes" id="UP000292120">
    <property type="component" value="Unassembled WGS sequence"/>
</dbReference>
<dbReference type="AlphaFoldDB" id="A0A4Q9H1X5"/>
<dbReference type="InterPro" id="IPR001584">
    <property type="entry name" value="Integrase_cat-core"/>
</dbReference>
<dbReference type="InterPro" id="IPR025948">
    <property type="entry name" value="HTH-like_dom"/>
</dbReference>
<proteinExistence type="predicted"/>
<comment type="caution">
    <text evidence="2">The sequence shown here is derived from an EMBL/GenBank/DDBJ whole genome shotgun (WGS) entry which is preliminary data.</text>
</comment>
<organism evidence="2 3">
    <name type="scientific">Aquabacterium lacunae</name>
    <dbReference type="NCBI Taxonomy" id="2528630"/>
    <lineage>
        <taxon>Bacteria</taxon>
        <taxon>Pseudomonadati</taxon>
        <taxon>Pseudomonadota</taxon>
        <taxon>Betaproteobacteria</taxon>
        <taxon>Burkholderiales</taxon>
        <taxon>Aquabacterium</taxon>
    </lineage>
</organism>
<dbReference type="InterPro" id="IPR050900">
    <property type="entry name" value="Transposase_IS3/IS150/IS904"/>
</dbReference>
<evidence type="ECO:0000313" key="2">
    <source>
        <dbReference type="EMBL" id="TBO27596.1"/>
    </source>
</evidence>
<dbReference type="Pfam" id="PF13333">
    <property type="entry name" value="rve_2"/>
    <property type="match status" value="1"/>
</dbReference>
<sequence>MDVSRSGFYAWRQRPASVRLQQDQSLSELVHKAHAAGRQVYGSPRVQEQLRQWGVRACRHRIARLMRNARLQGRSNHLFVRKAPFLKFFHQVPNRILDLQVTGPNQVWHGDVTYLKVNGAWRYLAVIIDRFSRRVVGWSLAHHRTSKLTIAALQHAMRNRKPAKGLHFHSDRGIEFSSLEFKAKLRQHGFVQSMNRASHINDNAYIESFFHSLKIEGLFKMTFDQDQKLWDEVISYIQFYNQHRLHSSIGYMPPAAFELRHLTHAAVH</sequence>
<dbReference type="Pfam" id="PF13276">
    <property type="entry name" value="HTH_21"/>
    <property type="match status" value="1"/>
</dbReference>
<dbReference type="NCBIfam" id="NF033516">
    <property type="entry name" value="transpos_IS3"/>
    <property type="match status" value="1"/>
</dbReference>
<dbReference type="InterPro" id="IPR048020">
    <property type="entry name" value="Transpos_IS3"/>
</dbReference>
<name>A0A4Q9H1X5_9BURK</name>
<evidence type="ECO:0000313" key="3">
    <source>
        <dbReference type="Proteomes" id="UP000292120"/>
    </source>
</evidence>
<dbReference type="InterPro" id="IPR012337">
    <property type="entry name" value="RNaseH-like_sf"/>
</dbReference>
<keyword evidence="3" id="KW-1185">Reference proteome</keyword>
<dbReference type="PROSITE" id="PS50994">
    <property type="entry name" value="INTEGRASE"/>
    <property type="match status" value="1"/>
</dbReference>
<dbReference type="Gene3D" id="3.30.420.10">
    <property type="entry name" value="Ribonuclease H-like superfamily/Ribonuclease H"/>
    <property type="match status" value="1"/>
</dbReference>
<dbReference type="PANTHER" id="PTHR46889:SF4">
    <property type="entry name" value="TRANSPOSASE INSO FOR INSERTION SEQUENCE ELEMENT IS911B-RELATED"/>
    <property type="match status" value="1"/>
</dbReference>
<dbReference type="SUPFAM" id="SSF53098">
    <property type="entry name" value="Ribonuclease H-like"/>
    <property type="match status" value="1"/>
</dbReference>
<feature type="domain" description="Integrase catalytic" evidence="1">
    <location>
        <begin position="100"/>
        <end position="261"/>
    </location>
</feature>
<reference evidence="2 3" key="1">
    <citation type="submission" date="2019-02" db="EMBL/GenBank/DDBJ databases">
        <title>Aquabacterium sp. strain KMB7.</title>
        <authorList>
            <person name="Chen W.-M."/>
        </authorList>
    </citation>
    <scope>NUCLEOTIDE SEQUENCE [LARGE SCALE GENOMIC DNA]</scope>
    <source>
        <strain evidence="2 3">KMB7</strain>
    </source>
</reference>